<reference evidence="2" key="1">
    <citation type="submission" date="2019-11" db="EMBL/GenBank/DDBJ databases">
        <title>The complete genome sequence of Saccharopolyspora sp. E2A.</title>
        <authorList>
            <person name="Zhang G."/>
        </authorList>
    </citation>
    <scope>NUCLEOTIDE SEQUENCE [LARGE SCALE GENOMIC DNA]</scope>
    <source>
        <strain evidence="2">E2A</strain>
    </source>
</reference>
<accession>A0A5Q3Q8P4</accession>
<dbReference type="RefSeq" id="WP_154076774.1">
    <property type="nucleotide sequence ID" value="NZ_CP045929.1"/>
</dbReference>
<proteinExistence type="predicted"/>
<evidence type="ECO:0000313" key="1">
    <source>
        <dbReference type="EMBL" id="QGK70190.1"/>
    </source>
</evidence>
<dbReference type="AlphaFoldDB" id="A0A5Q3Q8P4"/>
<protein>
    <submittedName>
        <fullName evidence="1">Uncharacterized protein</fullName>
    </submittedName>
</protein>
<evidence type="ECO:0000313" key="2">
    <source>
        <dbReference type="Proteomes" id="UP000371041"/>
    </source>
</evidence>
<sequence length="258" mass="27120">MNGSSATGTRTTEHVSTREVHENAFRAVRAAGVSSGEAAAAATAVLEAEIQGWGGLHALLHEIDTLPGQVPAPVHGDTNGGFVVDDPARRGALLLGRSVFDVVAAQAARKVSGRVFVHGLGFDRALLFFAVEHAKRAQGMTVLAGVDGTSATTCALACDSYGRVHVSDDPAGFTHVVHSTTRSGVTGLHGGLSIAHFPSHVTQHSEWPVISTPEERMDRRAEAMRDGLEVPGDVWASVHRAARRFLVPEQANTSTDQG</sequence>
<dbReference type="EMBL" id="CP045929">
    <property type="protein sequence ID" value="QGK70190.1"/>
    <property type="molecule type" value="Genomic_DNA"/>
</dbReference>
<dbReference type="KEGG" id="sace:GIY23_12225"/>
<gene>
    <name evidence="1" type="ORF">GIY23_12225</name>
</gene>
<dbReference type="Proteomes" id="UP000371041">
    <property type="component" value="Chromosome"/>
</dbReference>
<keyword evidence="2" id="KW-1185">Reference proteome</keyword>
<organism evidence="1 2">
    <name type="scientific">Allosaccharopolyspora coralli</name>
    <dbReference type="NCBI Taxonomy" id="2665642"/>
    <lineage>
        <taxon>Bacteria</taxon>
        <taxon>Bacillati</taxon>
        <taxon>Actinomycetota</taxon>
        <taxon>Actinomycetes</taxon>
        <taxon>Pseudonocardiales</taxon>
        <taxon>Pseudonocardiaceae</taxon>
        <taxon>Allosaccharopolyspora</taxon>
    </lineage>
</organism>
<name>A0A5Q3Q8P4_9PSEU</name>